<gene>
    <name evidence="1" type="ORF">EVG20_g1654</name>
</gene>
<comment type="caution">
    <text evidence="1">The sequence shown here is derived from an EMBL/GenBank/DDBJ whole genome shotgun (WGS) entry which is preliminary data.</text>
</comment>
<protein>
    <submittedName>
        <fullName evidence="1">Uncharacterized protein</fullName>
    </submittedName>
</protein>
<keyword evidence="2" id="KW-1185">Reference proteome</keyword>
<accession>A0A4Y9ZC14</accession>
<dbReference type="EMBL" id="SEOQ01000055">
    <property type="protein sequence ID" value="TFY71341.1"/>
    <property type="molecule type" value="Genomic_DNA"/>
</dbReference>
<organism evidence="1 2">
    <name type="scientific">Dentipellis fragilis</name>
    <dbReference type="NCBI Taxonomy" id="205917"/>
    <lineage>
        <taxon>Eukaryota</taxon>
        <taxon>Fungi</taxon>
        <taxon>Dikarya</taxon>
        <taxon>Basidiomycota</taxon>
        <taxon>Agaricomycotina</taxon>
        <taxon>Agaricomycetes</taxon>
        <taxon>Russulales</taxon>
        <taxon>Hericiaceae</taxon>
        <taxon>Dentipellis</taxon>
    </lineage>
</organism>
<sequence length="66" mass="7123">MLLTHHNQPSAATPSLHKALAALQPKLFISQNHLCASLAAETTFLPAPAFSFRPSFHFLTGRLASP</sequence>
<evidence type="ECO:0000313" key="2">
    <source>
        <dbReference type="Proteomes" id="UP000298327"/>
    </source>
</evidence>
<evidence type="ECO:0000313" key="1">
    <source>
        <dbReference type="EMBL" id="TFY71341.1"/>
    </source>
</evidence>
<proteinExistence type="predicted"/>
<name>A0A4Y9ZC14_9AGAM</name>
<dbReference type="Proteomes" id="UP000298327">
    <property type="component" value="Unassembled WGS sequence"/>
</dbReference>
<dbReference type="AlphaFoldDB" id="A0A4Y9ZC14"/>
<reference evidence="1 2" key="1">
    <citation type="submission" date="2019-02" db="EMBL/GenBank/DDBJ databases">
        <title>Genome sequencing of the rare red list fungi Dentipellis fragilis.</title>
        <authorList>
            <person name="Buettner E."/>
            <person name="Kellner H."/>
        </authorList>
    </citation>
    <scope>NUCLEOTIDE SEQUENCE [LARGE SCALE GENOMIC DNA]</scope>
    <source>
        <strain evidence="1 2">DSM 105465</strain>
    </source>
</reference>